<gene>
    <name evidence="2" type="ORF">CAEBREN_12834</name>
</gene>
<dbReference type="OrthoDB" id="5820270at2759"/>
<dbReference type="AlphaFoldDB" id="G0NUF7"/>
<accession>G0NUF7</accession>
<feature type="compositionally biased region" description="Low complexity" evidence="1">
    <location>
        <begin position="54"/>
        <end position="68"/>
    </location>
</feature>
<dbReference type="FunCoup" id="G0NUF7">
    <property type="interactions" value="1899"/>
</dbReference>
<reference evidence="3" key="1">
    <citation type="submission" date="2011-07" db="EMBL/GenBank/DDBJ databases">
        <authorList>
            <consortium name="Caenorhabditis brenneri Sequencing and Analysis Consortium"/>
            <person name="Wilson R.K."/>
        </authorList>
    </citation>
    <scope>NUCLEOTIDE SEQUENCE [LARGE SCALE GENOMIC DNA]</scope>
    <source>
        <strain evidence="3">PB2801</strain>
    </source>
</reference>
<feature type="compositionally biased region" description="Polar residues" evidence="1">
    <location>
        <begin position="85"/>
        <end position="96"/>
    </location>
</feature>
<evidence type="ECO:0000313" key="3">
    <source>
        <dbReference type="Proteomes" id="UP000008068"/>
    </source>
</evidence>
<dbReference type="OMA" id="NIPYAPC"/>
<name>G0NUF7_CAEBE</name>
<dbReference type="HOGENOM" id="CLU_116436_0_0_1"/>
<evidence type="ECO:0000313" key="2">
    <source>
        <dbReference type="EMBL" id="EGT37796.1"/>
    </source>
</evidence>
<sequence length="194" mass="22454">MSSKELMDCRRYARAVISASFISSLRHVQNLQNFDKSVETVRRKLSRPPLILESTGSIDTSSSTTSTTPRIKVVSMSKESRQKTLDQPTRPKNWSPITDGKKAITAMIDQMWNIPYAPCQYVVQFICTVTLCTLQRHKYCVRWQNGRRSAIFYVNIDETKWETNVWVSFPGESKAHRPHTSSANFQRFLQRNLF</sequence>
<dbReference type="EMBL" id="GL379950">
    <property type="protein sequence ID" value="EGT37796.1"/>
    <property type="molecule type" value="Genomic_DNA"/>
</dbReference>
<dbReference type="InParanoid" id="G0NUF7"/>
<protein>
    <submittedName>
        <fullName evidence="2">Uncharacterized protein</fullName>
    </submittedName>
</protein>
<dbReference type="eggNOG" id="ENOG502TFN8">
    <property type="taxonomic scope" value="Eukaryota"/>
</dbReference>
<organism evidence="3">
    <name type="scientific">Caenorhabditis brenneri</name>
    <name type="common">Nematode worm</name>
    <dbReference type="NCBI Taxonomy" id="135651"/>
    <lineage>
        <taxon>Eukaryota</taxon>
        <taxon>Metazoa</taxon>
        <taxon>Ecdysozoa</taxon>
        <taxon>Nematoda</taxon>
        <taxon>Chromadorea</taxon>
        <taxon>Rhabditida</taxon>
        <taxon>Rhabditina</taxon>
        <taxon>Rhabditomorpha</taxon>
        <taxon>Rhabditoidea</taxon>
        <taxon>Rhabditidae</taxon>
        <taxon>Peloderinae</taxon>
        <taxon>Caenorhabditis</taxon>
    </lineage>
</organism>
<evidence type="ECO:0000256" key="1">
    <source>
        <dbReference type="SAM" id="MobiDB-lite"/>
    </source>
</evidence>
<proteinExistence type="predicted"/>
<feature type="region of interest" description="Disordered" evidence="1">
    <location>
        <begin position="53"/>
        <end position="96"/>
    </location>
</feature>
<dbReference type="Proteomes" id="UP000008068">
    <property type="component" value="Unassembled WGS sequence"/>
</dbReference>
<keyword evidence="3" id="KW-1185">Reference proteome</keyword>